<name>A0A803QCY4_CANSA</name>
<reference evidence="1" key="2">
    <citation type="submission" date="2021-03" db="UniProtKB">
        <authorList>
            <consortium name="EnsemblPlants"/>
        </authorList>
    </citation>
    <scope>IDENTIFICATION</scope>
</reference>
<dbReference type="Proteomes" id="UP000596661">
    <property type="component" value="Chromosome 8"/>
</dbReference>
<dbReference type="EnsemblPlants" id="evm.model.08.968">
    <property type="protein sequence ID" value="cds.evm.model.08.968"/>
    <property type="gene ID" value="evm.TU.08.968"/>
</dbReference>
<proteinExistence type="predicted"/>
<accession>A0A803QCY4</accession>
<dbReference type="AlphaFoldDB" id="A0A803QCY4"/>
<dbReference type="EMBL" id="UZAU01000694">
    <property type="status" value="NOT_ANNOTATED_CDS"/>
    <property type="molecule type" value="Genomic_DNA"/>
</dbReference>
<sequence length="199" mass="22155">MITLGDQYDGLNQLLGLCNQEVTKLIAETSKLEKELAKEHKQKEEALDGRTNTTFLLYLPSFYAPLFVISVTWWPSSRWPCVTKSKSNSGQLPFASSRHFCKVSFSDGQGVQFPSNICGRGRGPKGRACGQGDVNPLYNACDWENIFVAMQARINEQDKEIRRLRQQGTPAVPTPKMQVALTPAVQVAPVAVLNRMEPL</sequence>
<reference evidence="1" key="1">
    <citation type="submission" date="2018-11" db="EMBL/GenBank/DDBJ databases">
        <authorList>
            <person name="Grassa J C."/>
        </authorList>
    </citation>
    <scope>NUCLEOTIDE SEQUENCE [LARGE SCALE GENOMIC DNA]</scope>
</reference>
<protein>
    <submittedName>
        <fullName evidence="1">Uncharacterized protein</fullName>
    </submittedName>
</protein>
<evidence type="ECO:0000313" key="2">
    <source>
        <dbReference type="Proteomes" id="UP000596661"/>
    </source>
</evidence>
<organism evidence="1 2">
    <name type="scientific">Cannabis sativa</name>
    <name type="common">Hemp</name>
    <name type="synonym">Marijuana</name>
    <dbReference type="NCBI Taxonomy" id="3483"/>
    <lineage>
        <taxon>Eukaryota</taxon>
        <taxon>Viridiplantae</taxon>
        <taxon>Streptophyta</taxon>
        <taxon>Embryophyta</taxon>
        <taxon>Tracheophyta</taxon>
        <taxon>Spermatophyta</taxon>
        <taxon>Magnoliopsida</taxon>
        <taxon>eudicotyledons</taxon>
        <taxon>Gunneridae</taxon>
        <taxon>Pentapetalae</taxon>
        <taxon>rosids</taxon>
        <taxon>fabids</taxon>
        <taxon>Rosales</taxon>
        <taxon>Cannabaceae</taxon>
        <taxon>Cannabis</taxon>
    </lineage>
</organism>
<evidence type="ECO:0000313" key="1">
    <source>
        <dbReference type="EnsemblPlants" id="cds.evm.model.08.968"/>
    </source>
</evidence>
<keyword evidence="2" id="KW-1185">Reference proteome</keyword>
<dbReference type="Gramene" id="evm.model.08.968">
    <property type="protein sequence ID" value="cds.evm.model.08.968"/>
    <property type="gene ID" value="evm.TU.08.968"/>
</dbReference>